<dbReference type="Proteomes" id="UP001209570">
    <property type="component" value="Unassembled WGS sequence"/>
</dbReference>
<sequence length="1243" mass="139794">MVLSAVFITDLKGKIIISRNYRGDIPMSASAKFTQYVQEKDDSEQRPVFTEDGFTFVYVKHNNLYLMTVTKVNSNVALMIMYLNRICQVFQDYFGELEEESIRDNFVIIYELLDETMDHGYPQTTESRILREYITQEGYRLESAPRPPTALTNAVSWRSEGIKHRKNEIFLDVVEKLNLLVSSNGTVLHSEILGAIKMRSLLSGMPELKLGLNDKALFEATGRTSTKGKQLKSVEMEDIKFHQCVRLSRFETDRTISFIPPDGEFDLMTYRLSTHVKPLIWVEAVVESHSRSRIEYMVKAKSQYKSRSMANNVEIVIPVPPDVDTPSFKASIGSVAYVPDRDAIVWSIKQFYGQREYLMRAHFGLPSVNNEESEDWKAPIQVKFEIPYFTVSGIQVRYLKIMEKSGYQALPWYRIASRPAGMSCYVGLYRSHDVALDPAELRADERSAAAHALLLASDSEGDDDREEPEDDEPAEGSEFVCYGDRLSLLCDGQLLAMSRKFNLTYQQMALLALSTLATGGLMGVASYFVWKRGLFRKRYAALRSDIVYTDSAREGADDVDDVDGHSVVFMSRTGDFTAEQSAASEPARPPPSTKPWATTTAAAATATAQRRRDRNASESARAVVFRIFEFDPETQGLAYRSLGQPVRFGAPVVVAHAASRRAIRFKSHRGAVTISRPPRNPQFHRQVREHLAQIEASMRHAPAKRLSGSGKRSPRRRRPLSLSSAANMAPRMRAASLQGVAGQAVLPPPVPLPPRTAPPAAEGNVASSRPSGLARSISESCITFVQQHVPPLSRDEREERKALKRRAKLLRKNLPNMWFPGQHGQYFVGRFEAVDPENARAAAAAAPDTRVDCLRYGAPHRLVAAFNGRACGFRTREYYRDHQCYMTTDKSATTMIAVPERGDLAATIANESLRRFAQSERPRVHLRVGTYNVWMMPRKLSAFTSVSPRKNTRAKLIADVLPPCDVWVFTECFDHRARRVLLDRLKAAGYFFDSPTVGHKHRGPDGRYLDKLLNGGVVLASRYPILSVRVQLFKELSAGSDKFADKGVLYCRIVKHGLLVHVFATHLQAWNDPASRSARRAQLERIATFMRCMDIDATRDAVIFAGDFNVDFWLHEANGEYDEMLDILGANDPSVMRQRFHARGVDDAQPAAAAPLAHVDDVKRLTRHSFDGRLNPLASDGLSSDGSLELLDYVLVSRAHRQPVHAKSWVQPMTTTTPWYLKKQPQYHLSDHFPVLSELSFDV</sequence>
<dbReference type="GO" id="GO:0030131">
    <property type="term" value="C:clathrin adaptor complex"/>
    <property type="evidence" value="ECO:0007669"/>
    <property type="project" value="InterPro"/>
</dbReference>
<dbReference type="SUPFAM" id="SSF49447">
    <property type="entry name" value="Second domain of Mu2 adaptin subunit (ap50) of ap2 adaptor"/>
    <property type="match status" value="1"/>
</dbReference>
<keyword evidence="9" id="KW-1185">Reference proteome</keyword>
<dbReference type="InterPro" id="IPR001392">
    <property type="entry name" value="Clathrin_mu"/>
</dbReference>
<dbReference type="PROSITE" id="PS00990">
    <property type="entry name" value="CLAT_ADAPTOR_M_1"/>
    <property type="match status" value="1"/>
</dbReference>
<dbReference type="PROSITE" id="PS51072">
    <property type="entry name" value="MHD"/>
    <property type="match status" value="1"/>
</dbReference>
<dbReference type="Gene3D" id="2.60.40.1170">
    <property type="entry name" value="Mu homology domain, subdomain B"/>
    <property type="match status" value="2"/>
</dbReference>
<dbReference type="InterPro" id="IPR028565">
    <property type="entry name" value="MHD"/>
</dbReference>
<dbReference type="CDD" id="cd14835">
    <property type="entry name" value="AP1_Mu_N"/>
    <property type="match status" value="1"/>
</dbReference>
<dbReference type="InterPro" id="IPR022775">
    <property type="entry name" value="AP_mu_sigma_su"/>
</dbReference>
<feature type="domain" description="MHD" evidence="7">
    <location>
        <begin position="166"/>
        <end position="427"/>
    </location>
</feature>
<protein>
    <recommendedName>
        <fullName evidence="2">sphingomyelin phosphodiesterase</fullName>
        <ecNumber evidence="2">3.1.4.12</ecNumber>
    </recommendedName>
</protein>
<organism evidence="8 9">
    <name type="scientific">Pythium insidiosum</name>
    <name type="common">Pythiosis disease agent</name>
    <dbReference type="NCBI Taxonomy" id="114742"/>
    <lineage>
        <taxon>Eukaryota</taxon>
        <taxon>Sar</taxon>
        <taxon>Stramenopiles</taxon>
        <taxon>Oomycota</taxon>
        <taxon>Peronosporomycetes</taxon>
        <taxon>Pythiales</taxon>
        <taxon>Pythiaceae</taxon>
        <taxon>Pythium</taxon>
    </lineage>
</organism>
<feature type="compositionally biased region" description="Low complexity" evidence="6">
    <location>
        <begin position="597"/>
        <end position="608"/>
    </location>
</feature>
<dbReference type="SUPFAM" id="SSF64356">
    <property type="entry name" value="SNARE-like"/>
    <property type="match status" value="1"/>
</dbReference>
<dbReference type="SUPFAM" id="SSF56219">
    <property type="entry name" value="DNase I-like"/>
    <property type="match status" value="1"/>
</dbReference>
<keyword evidence="4" id="KW-0653">Protein transport</keyword>
<dbReference type="Pfam" id="PF01217">
    <property type="entry name" value="Clat_adaptor_s"/>
    <property type="match status" value="1"/>
</dbReference>
<evidence type="ECO:0000313" key="8">
    <source>
        <dbReference type="EMBL" id="KAJ0396269.1"/>
    </source>
</evidence>
<evidence type="ECO:0000259" key="7">
    <source>
        <dbReference type="PROSITE" id="PS51072"/>
    </source>
</evidence>
<feature type="region of interest" description="Disordered" evidence="6">
    <location>
        <begin position="578"/>
        <end position="615"/>
    </location>
</feature>
<dbReference type="Gene3D" id="3.60.10.10">
    <property type="entry name" value="Endonuclease/exonuclease/phosphatase"/>
    <property type="match status" value="1"/>
</dbReference>
<gene>
    <name evidence="8" type="ORF">P43SY_003856</name>
</gene>
<dbReference type="PANTHER" id="PTHR10529">
    <property type="entry name" value="AP COMPLEX SUBUNIT MU"/>
    <property type="match status" value="1"/>
</dbReference>
<evidence type="ECO:0000256" key="5">
    <source>
        <dbReference type="ARBA" id="ARBA00023136"/>
    </source>
</evidence>
<dbReference type="FunFam" id="3.30.450.60:FF:000002">
    <property type="entry name" value="AP-2 complex subunit mu, putative"/>
    <property type="match status" value="1"/>
</dbReference>
<evidence type="ECO:0000256" key="3">
    <source>
        <dbReference type="ARBA" id="ARBA00022448"/>
    </source>
</evidence>
<keyword evidence="5" id="KW-0472">Membrane</keyword>
<dbReference type="InterPro" id="IPR017766">
    <property type="entry name" value="Sphingomyelinase/PLipase_C"/>
</dbReference>
<proteinExistence type="predicted"/>
<dbReference type="GO" id="GO:0012505">
    <property type="term" value="C:endomembrane system"/>
    <property type="evidence" value="ECO:0007669"/>
    <property type="project" value="UniProtKB-SubCell"/>
</dbReference>
<dbReference type="AlphaFoldDB" id="A0AAD5Q464"/>
<dbReference type="InterPro" id="IPR036168">
    <property type="entry name" value="AP2_Mu_C_sf"/>
</dbReference>
<dbReference type="GO" id="GO:0006886">
    <property type="term" value="P:intracellular protein transport"/>
    <property type="evidence" value="ECO:0007669"/>
    <property type="project" value="InterPro"/>
</dbReference>
<dbReference type="InterPro" id="IPR018240">
    <property type="entry name" value="Clathrin_mu_CS"/>
</dbReference>
<dbReference type="Gene3D" id="3.30.450.60">
    <property type="match status" value="1"/>
</dbReference>
<evidence type="ECO:0000256" key="4">
    <source>
        <dbReference type="ARBA" id="ARBA00022927"/>
    </source>
</evidence>
<dbReference type="Pfam" id="PF00928">
    <property type="entry name" value="Adap_comp_sub"/>
    <property type="match status" value="1"/>
</dbReference>
<dbReference type="GO" id="GO:0004767">
    <property type="term" value="F:sphingomyelin phosphodiesterase activity"/>
    <property type="evidence" value="ECO:0007669"/>
    <property type="project" value="UniProtKB-EC"/>
</dbReference>
<reference evidence="8" key="1">
    <citation type="submission" date="2021-12" db="EMBL/GenBank/DDBJ databases">
        <title>Prjna785345.</title>
        <authorList>
            <person name="Rujirawat T."/>
            <person name="Krajaejun T."/>
        </authorList>
    </citation>
    <scope>NUCLEOTIDE SEQUENCE</scope>
    <source>
        <strain evidence="8">Pi057C3</strain>
    </source>
</reference>
<dbReference type="PROSITE" id="PS00991">
    <property type="entry name" value="CLAT_ADAPTOR_M_2"/>
    <property type="match status" value="1"/>
</dbReference>
<accession>A0AAD5Q464</accession>
<dbReference type="GO" id="GO:0016192">
    <property type="term" value="P:vesicle-mediated transport"/>
    <property type="evidence" value="ECO:0007669"/>
    <property type="project" value="InterPro"/>
</dbReference>
<name>A0AAD5Q464_PYTIN</name>
<dbReference type="EMBL" id="JAKCXM010000303">
    <property type="protein sequence ID" value="KAJ0396269.1"/>
    <property type="molecule type" value="Genomic_DNA"/>
</dbReference>
<evidence type="ECO:0000256" key="2">
    <source>
        <dbReference type="ARBA" id="ARBA00012369"/>
    </source>
</evidence>
<feature type="compositionally biased region" description="Pro residues" evidence="6">
    <location>
        <begin position="746"/>
        <end position="757"/>
    </location>
</feature>
<dbReference type="EC" id="3.1.4.12" evidence="2"/>
<dbReference type="PRINTS" id="PR00314">
    <property type="entry name" value="CLATHRINADPT"/>
</dbReference>
<dbReference type="GO" id="GO:0005576">
    <property type="term" value="C:extracellular region"/>
    <property type="evidence" value="ECO:0007669"/>
    <property type="project" value="InterPro"/>
</dbReference>
<comment type="caution">
    <text evidence="8">The sequence shown here is derived from an EMBL/GenBank/DDBJ whole genome shotgun (WGS) entry which is preliminary data.</text>
</comment>
<evidence type="ECO:0000256" key="1">
    <source>
        <dbReference type="ARBA" id="ARBA00004308"/>
    </source>
</evidence>
<dbReference type="InterPro" id="IPR005135">
    <property type="entry name" value="Endo/exonuclease/phosphatase"/>
</dbReference>
<dbReference type="Pfam" id="PF03372">
    <property type="entry name" value="Exo_endo_phos"/>
    <property type="match status" value="1"/>
</dbReference>
<comment type="subcellular location">
    <subcellularLocation>
        <location evidence="1">Endomembrane system</location>
    </subcellularLocation>
</comment>
<dbReference type="CDD" id="cd09078">
    <property type="entry name" value="nSMase"/>
    <property type="match status" value="1"/>
</dbReference>
<dbReference type="CDD" id="cd09250">
    <property type="entry name" value="AP-1_Mu1_Cterm"/>
    <property type="match status" value="1"/>
</dbReference>
<keyword evidence="3" id="KW-0813">Transport</keyword>
<dbReference type="InterPro" id="IPR050431">
    <property type="entry name" value="Adaptor_comp_med_subunit"/>
</dbReference>
<evidence type="ECO:0000313" key="9">
    <source>
        <dbReference type="Proteomes" id="UP001209570"/>
    </source>
</evidence>
<evidence type="ECO:0000256" key="6">
    <source>
        <dbReference type="SAM" id="MobiDB-lite"/>
    </source>
</evidence>
<feature type="region of interest" description="Disordered" evidence="6">
    <location>
        <begin position="697"/>
        <end position="772"/>
    </location>
</feature>
<dbReference type="InterPro" id="IPR011012">
    <property type="entry name" value="Longin-like_dom_sf"/>
</dbReference>
<dbReference type="InterPro" id="IPR036691">
    <property type="entry name" value="Endo/exonu/phosph_ase_sf"/>
</dbReference>